<dbReference type="Proteomes" id="UP000805704">
    <property type="component" value="Chromosome 9"/>
</dbReference>
<accession>A0ACB7EGU0</accession>
<feature type="non-terminal residue" evidence="1">
    <location>
        <position position="1"/>
    </location>
</feature>
<gene>
    <name evidence="1" type="ORF">GBF38_002205</name>
</gene>
<reference evidence="1" key="1">
    <citation type="submission" date="2020-04" db="EMBL/GenBank/DDBJ databases">
        <title>A chromosome-scale assembly and high-density genetic map of the yellow drum (Nibea albiflora) genome.</title>
        <authorList>
            <person name="Xu D."/>
            <person name="Zhang W."/>
            <person name="Chen R."/>
            <person name="Tan P."/>
            <person name="Wang L."/>
            <person name="Song H."/>
            <person name="Tian L."/>
            <person name="Zhu Q."/>
            <person name="Wang B."/>
        </authorList>
    </citation>
    <scope>NUCLEOTIDE SEQUENCE</scope>
    <source>
        <strain evidence="1">ZJHYS-2018</strain>
    </source>
</reference>
<sequence>YSLFWSLRIPDENTVQVPEGCELVVNKATCSAKMVLKSDKTKDSFSNSHLCGFTPVQSVGFFLILASQRQPTHHLYRSTFPTMGGEKNQARVYAGVAGESDPAALGPCCSWAR</sequence>
<protein>
    <submittedName>
        <fullName evidence="1">Uncharacterized protein</fullName>
    </submittedName>
</protein>
<organism evidence="1 2">
    <name type="scientific">Nibea albiflora</name>
    <name type="common">Yellow drum</name>
    <name type="synonym">Corvina albiflora</name>
    <dbReference type="NCBI Taxonomy" id="240163"/>
    <lineage>
        <taxon>Eukaryota</taxon>
        <taxon>Metazoa</taxon>
        <taxon>Chordata</taxon>
        <taxon>Craniata</taxon>
        <taxon>Vertebrata</taxon>
        <taxon>Euteleostomi</taxon>
        <taxon>Actinopterygii</taxon>
        <taxon>Neopterygii</taxon>
        <taxon>Teleostei</taxon>
        <taxon>Neoteleostei</taxon>
        <taxon>Acanthomorphata</taxon>
        <taxon>Eupercaria</taxon>
        <taxon>Sciaenidae</taxon>
        <taxon>Nibea</taxon>
    </lineage>
</organism>
<proteinExistence type="predicted"/>
<name>A0ACB7EGU0_NIBAL</name>
<dbReference type="EMBL" id="CM024797">
    <property type="protein sequence ID" value="KAG8000066.1"/>
    <property type="molecule type" value="Genomic_DNA"/>
</dbReference>
<evidence type="ECO:0000313" key="2">
    <source>
        <dbReference type="Proteomes" id="UP000805704"/>
    </source>
</evidence>
<keyword evidence="2" id="KW-1185">Reference proteome</keyword>
<evidence type="ECO:0000313" key="1">
    <source>
        <dbReference type="EMBL" id="KAG8000066.1"/>
    </source>
</evidence>
<comment type="caution">
    <text evidence="1">The sequence shown here is derived from an EMBL/GenBank/DDBJ whole genome shotgun (WGS) entry which is preliminary data.</text>
</comment>